<evidence type="ECO:0000313" key="6">
    <source>
        <dbReference type="EMBL" id="TGB18273.1"/>
    </source>
</evidence>
<dbReference type="InterPro" id="IPR013805">
    <property type="entry name" value="GrpE_CC"/>
</dbReference>
<protein>
    <recommendedName>
        <fullName evidence="3">Protein GrpE</fullName>
    </recommendedName>
    <alternativeName>
        <fullName evidence="3">HSP-70 cofactor</fullName>
    </alternativeName>
</protein>
<dbReference type="GO" id="GO:0005737">
    <property type="term" value="C:cytoplasm"/>
    <property type="evidence" value="ECO:0007669"/>
    <property type="project" value="UniProtKB-SubCell"/>
</dbReference>
<dbReference type="EMBL" id="SRID01000009">
    <property type="protein sequence ID" value="TGB18273.1"/>
    <property type="molecule type" value="Genomic_DNA"/>
</dbReference>
<dbReference type="CDD" id="cd00446">
    <property type="entry name" value="GrpE"/>
    <property type="match status" value="1"/>
</dbReference>
<dbReference type="Proteomes" id="UP000297948">
    <property type="component" value="Unassembled WGS sequence"/>
</dbReference>
<dbReference type="Gene3D" id="2.30.22.10">
    <property type="entry name" value="Head domain of nucleotide exchange factor GrpE"/>
    <property type="match status" value="1"/>
</dbReference>
<comment type="function">
    <text evidence="3">Participates actively in the response to hyperosmotic and heat shock by preventing the aggregation of stress-denatured proteins, in association with DnaK and GrpE. It is the nucleotide exchange factor for DnaK and may function as a thermosensor. Unfolded proteins bind initially to DnaJ; upon interaction with the DnaJ-bound protein, DnaK hydrolyzes its bound ATP, resulting in the formation of a stable complex. GrpE releases ADP from DnaK; ATP binding to DnaK triggers the release of the substrate protein, thus completing the reaction cycle. Several rounds of ATP-dependent interactions between DnaJ, DnaK and GrpE are required for fully efficient folding.</text>
</comment>
<evidence type="ECO:0000256" key="3">
    <source>
        <dbReference type="HAMAP-Rule" id="MF_01151"/>
    </source>
</evidence>
<keyword evidence="3" id="KW-0346">Stress response</keyword>
<keyword evidence="7" id="KW-1185">Reference proteome</keyword>
<organism evidence="6 7">
    <name type="scientific">Streptomyces palmae</name>
    <dbReference type="NCBI Taxonomy" id="1701085"/>
    <lineage>
        <taxon>Bacteria</taxon>
        <taxon>Bacillati</taxon>
        <taxon>Actinomycetota</taxon>
        <taxon>Actinomycetes</taxon>
        <taxon>Kitasatosporales</taxon>
        <taxon>Streptomycetaceae</taxon>
        <taxon>Streptomyces</taxon>
    </lineage>
</organism>
<dbReference type="PRINTS" id="PR00773">
    <property type="entry name" value="GRPEPROTEIN"/>
</dbReference>
<name>A0A4Z0HHX2_9ACTN</name>
<evidence type="ECO:0000256" key="2">
    <source>
        <dbReference type="ARBA" id="ARBA00023186"/>
    </source>
</evidence>
<dbReference type="GO" id="GO:0006457">
    <property type="term" value="P:protein folding"/>
    <property type="evidence" value="ECO:0007669"/>
    <property type="project" value="InterPro"/>
</dbReference>
<comment type="caution">
    <text evidence="6">The sequence shown here is derived from an EMBL/GenBank/DDBJ whole genome shotgun (WGS) entry which is preliminary data.</text>
</comment>
<dbReference type="HAMAP" id="MF_01151">
    <property type="entry name" value="GrpE"/>
    <property type="match status" value="1"/>
</dbReference>
<gene>
    <name evidence="3 6" type="primary">grpE</name>
    <name evidence="6" type="ORF">E4099_02160</name>
</gene>
<dbReference type="GO" id="GO:0051087">
    <property type="term" value="F:protein-folding chaperone binding"/>
    <property type="evidence" value="ECO:0007669"/>
    <property type="project" value="InterPro"/>
</dbReference>
<reference evidence="6 7" key="1">
    <citation type="submission" date="2019-03" db="EMBL/GenBank/DDBJ databases">
        <authorList>
            <person name="Gonzalez-Pimentel J.L."/>
        </authorList>
    </citation>
    <scope>NUCLEOTIDE SEQUENCE [LARGE SCALE GENOMIC DNA]</scope>
    <source>
        <strain evidence="6 7">JCM 31289</strain>
    </source>
</reference>
<feature type="region of interest" description="Disordered" evidence="5">
    <location>
        <begin position="1"/>
        <end position="62"/>
    </location>
</feature>
<dbReference type="AlphaFoldDB" id="A0A4Z0HHX2"/>
<feature type="compositionally biased region" description="Low complexity" evidence="5">
    <location>
        <begin position="40"/>
        <end position="56"/>
    </location>
</feature>
<dbReference type="Pfam" id="PF01025">
    <property type="entry name" value="GrpE"/>
    <property type="match status" value="1"/>
</dbReference>
<keyword evidence="3" id="KW-0963">Cytoplasm</keyword>
<evidence type="ECO:0000313" key="7">
    <source>
        <dbReference type="Proteomes" id="UP000297948"/>
    </source>
</evidence>
<dbReference type="PANTHER" id="PTHR21237:SF23">
    <property type="entry name" value="GRPE PROTEIN HOMOLOG, MITOCHONDRIAL"/>
    <property type="match status" value="1"/>
</dbReference>
<evidence type="ECO:0000256" key="1">
    <source>
        <dbReference type="ARBA" id="ARBA00009054"/>
    </source>
</evidence>
<dbReference type="RefSeq" id="WP_135337166.1">
    <property type="nucleotide sequence ID" value="NZ_JBHLTX010000019.1"/>
</dbReference>
<dbReference type="OrthoDB" id="5191115at2"/>
<dbReference type="GO" id="GO:0000774">
    <property type="term" value="F:adenyl-nucleotide exchange factor activity"/>
    <property type="evidence" value="ECO:0007669"/>
    <property type="project" value="InterPro"/>
</dbReference>
<dbReference type="InterPro" id="IPR000740">
    <property type="entry name" value="GrpE"/>
</dbReference>
<dbReference type="SUPFAM" id="SSF58014">
    <property type="entry name" value="Coiled-coil domain of nucleotide exchange factor GrpE"/>
    <property type="match status" value="1"/>
</dbReference>
<comment type="similarity">
    <text evidence="1 3 4">Belongs to the GrpE family.</text>
</comment>
<sequence>MNRPTGTDRGGAPLTVVQDGRRHPPAALPGPPATRRRPAGRTAAPAPGPAASPQARLSDELSERTADLRRVKAEYDNYRKRVRRDRLAVREIAVANVLDRLLPVLDALTAAEAQGAVTGGFRQVAEALRSELAALGLRRFGAVGDPFDPALHQALGCDLDERVERAVCAEVVRPGYRVGAQLLRPAEVVVAKPP</sequence>
<dbReference type="InterPro" id="IPR009012">
    <property type="entry name" value="GrpE_head"/>
</dbReference>
<dbReference type="Gene3D" id="3.90.20.20">
    <property type="match status" value="1"/>
</dbReference>
<dbReference type="SUPFAM" id="SSF51064">
    <property type="entry name" value="Head domain of nucleotide exchange factor GrpE"/>
    <property type="match status" value="1"/>
</dbReference>
<proteinExistence type="inferred from homology"/>
<dbReference type="PANTHER" id="PTHR21237">
    <property type="entry name" value="GRPE PROTEIN"/>
    <property type="match status" value="1"/>
</dbReference>
<dbReference type="GO" id="GO:0042803">
    <property type="term" value="F:protein homodimerization activity"/>
    <property type="evidence" value="ECO:0007669"/>
    <property type="project" value="InterPro"/>
</dbReference>
<comment type="subcellular location">
    <subcellularLocation>
        <location evidence="3">Cytoplasm</location>
    </subcellularLocation>
</comment>
<keyword evidence="2 3" id="KW-0143">Chaperone</keyword>
<dbReference type="GO" id="GO:0051082">
    <property type="term" value="F:unfolded protein binding"/>
    <property type="evidence" value="ECO:0007669"/>
    <property type="project" value="TreeGrafter"/>
</dbReference>
<evidence type="ECO:0000256" key="5">
    <source>
        <dbReference type="SAM" id="MobiDB-lite"/>
    </source>
</evidence>
<evidence type="ECO:0000256" key="4">
    <source>
        <dbReference type="RuleBase" id="RU004478"/>
    </source>
</evidence>
<accession>A0A4Z0HHX2</accession>
<comment type="subunit">
    <text evidence="3">Homodimer.</text>
</comment>